<sequence>MGMDRIMEKRELALTEVRKIELQMLIQVRDFCEEHHLQYFLHGGTLIGALRHKGFIPWDDDIDISMPRVDYEVFLNSFPENSNYRLLTPMMDNYYFAFSKLTAQKTYIENSAEKTQYGVFLDIFPIDDVPDNRVQSYIFFIKASIYKKILGHLNDKVMNPNYNFGKKLYWKILRSFNYKKILTRFSRLTKQTNHHGGLCSTVTTGVQWFIVYKKSWFAAQVPVFFEGEKFSAPIGYDAFLKKYFGNYMELPPREKRVAHNYKYWIESENE</sequence>
<dbReference type="PANTHER" id="PTHR43404:SF2">
    <property type="entry name" value="LIPOPOLYSACCHARIDE CHOLINEPHOSPHOTRANSFERASE LICD"/>
    <property type="match status" value="1"/>
</dbReference>
<gene>
    <name evidence="2" type="ORF">EVC35_06490</name>
</gene>
<name>A0AAJ1VND8_9LACO</name>
<evidence type="ECO:0000313" key="3">
    <source>
        <dbReference type="Proteomes" id="UP001167919"/>
    </source>
</evidence>
<accession>A0AAJ1VND8</accession>
<comment type="caution">
    <text evidence="2">The sequence shown here is derived from an EMBL/GenBank/DDBJ whole genome shotgun (WGS) entry which is preliminary data.</text>
</comment>
<dbReference type="Proteomes" id="UP001167919">
    <property type="component" value="Unassembled WGS sequence"/>
</dbReference>
<dbReference type="GO" id="GO:0009100">
    <property type="term" value="P:glycoprotein metabolic process"/>
    <property type="evidence" value="ECO:0007669"/>
    <property type="project" value="UniProtKB-ARBA"/>
</dbReference>
<dbReference type="AlphaFoldDB" id="A0AAJ1VND8"/>
<dbReference type="PANTHER" id="PTHR43404">
    <property type="entry name" value="LIPOPOLYSACCHARIDE CHOLINEPHOSPHOTRANSFERASE LICD"/>
    <property type="match status" value="1"/>
</dbReference>
<evidence type="ECO:0000259" key="1">
    <source>
        <dbReference type="Pfam" id="PF04991"/>
    </source>
</evidence>
<reference evidence="2" key="1">
    <citation type="submission" date="2019-01" db="EMBL/GenBank/DDBJ databases">
        <title>Oenococcus sicerae UCMA17102.</title>
        <authorList>
            <person name="Cousin F.J."/>
            <person name="Le Guellec R."/>
            <person name="Cretenet M."/>
        </authorList>
    </citation>
    <scope>NUCLEOTIDE SEQUENCE</scope>
    <source>
        <strain evidence="2">UCMA17102</strain>
    </source>
</reference>
<dbReference type="EMBL" id="SDWY01000003">
    <property type="protein sequence ID" value="MDN6900651.1"/>
    <property type="molecule type" value="Genomic_DNA"/>
</dbReference>
<proteinExistence type="predicted"/>
<evidence type="ECO:0000313" key="2">
    <source>
        <dbReference type="EMBL" id="MDN6900651.1"/>
    </source>
</evidence>
<dbReference type="InterPro" id="IPR007074">
    <property type="entry name" value="LicD/FKTN/FKRP_NTP_transf"/>
</dbReference>
<dbReference type="Pfam" id="PF04991">
    <property type="entry name" value="LicD"/>
    <property type="match status" value="1"/>
</dbReference>
<protein>
    <submittedName>
        <fullName evidence="2">LicD family protein</fullName>
    </submittedName>
</protein>
<dbReference type="InterPro" id="IPR052942">
    <property type="entry name" value="LPS_cholinephosphotransferase"/>
</dbReference>
<feature type="domain" description="LicD/FKTN/FKRP nucleotidyltransferase" evidence="1">
    <location>
        <begin position="32"/>
        <end position="245"/>
    </location>
</feature>
<organism evidence="2 3">
    <name type="scientific">Oenococcus sicerae</name>
    <dbReference type="NCBI Taxonomy" id="2203724"/>
    <lineage>
        <taxon>Bacteria</taxon>
        <taxon>Bacillati</taxon>
        <taxon>Bacillota</taxon>
        <taxon>Bacilli</taxon>
        <taxon>Lactobacillales</taxon>
        <taxon>Lactobacillaceae</taxon>
        <taxon>Oenococcus</taxon>
    </lineage>
</organism>